<dbReference type="PANTHER" id="PTHR43791:SF4">
    <property type="entry name" value="PANTOTHENATE TRANSPORTER FEN2"/>
    <property type="match status" value="1"/>
</dbReference>
<dbReference type="InterPro" id="IPR011701">
    <property type="entry name" value="MFS"/>
</dbReference>
<feature type="transmembrane region" description="Helical" evidence="8">
    <location>
        <begin position="72"/>
        <end position="95"/>
    </location>
</feature>
<dbReference type="PROSITE" id="PS50850">
    <property type="entry name" value="MFS"/>
    <property type="match status" value="1"/>
</dbReference>
<dbReference type="SUPFAM" id="SSF103473">
    <property type="entry name" value="MFS general substrate transporter"/>
    <property type="match status" value="1"/>
</dbReference>
<proteinExistence type="inferred from homology"/>
<dbReference type="Proteomes" id="UP000279259">
    <property type="component" value="Unassembled WGS sequence"/>
</dbReference>
<dbReference type="AlphaFoldDB" id="A0A427YNV5"/>
<keyword evidence="2" id="KW-0813">Transport</keyword>
<feature type="region of interest" description="Disordered" evidence="7">
    <location>
        <begin position="465"/>
        <end position="505"/>
    </location>
</feature>
<dbReference type="PANTHER" id="PTHR43791">
    <property type="entry name" value="PERMEASE-RELATED"/>
    <property type="match status" value="1"/>
</dbReference>
<dbReference type="GO" id="GO:0015233">
    <property type="term" value="F:pantothenate transmembrane transporter activity"/>
    <property type="evidence" value="ECO:0007669"/>
    <property type="project" value="TreeGrafter"/>
</dbReference>
<comment type="caution">
    <text evidence="10">The sequence shown here is derived from an EMBL/GenBank/DDBJ whole genome shotgun (WGS) entry which is preliminary data.</text>
</comment>
<reference evidence="10 11" key="1">
    <citation type="submission" date="2018-11" db="EMBL/GenBank/DDBJ databases">
        <title>Genome sequence of Saitozyma podzolica DSM 27192.</title>
        <authorList>
            <person name="Aliyu H."/>
            <person name="Gorte O."/>
            <person name="Ochsenreither K."/>
        </authorList>
    </citation>
    <scope>NUCLEOTIDE SEQUENCE [LARGE SCALE GENOMIC DNA]</scope>
    <source>
        <strain evidence="10 11">DSM 27192</strain>
    </source>
</reference>
<comment type="similarity">
    <text evidence="6">Belongs to the major facilitator superfamily. Allantoate permease family.</text>
</comment>
<keyword evidence="5 8" id="KW-0472">Membrane</keyword>
<evidence type="ECO:0000313" key="10">
    <source>
        <dbReference type="EMBL" id="RSH92812.1"/>
    </source>
</evidence>
<evidence type="ECO:0000313" key="11">
    <source>
        <dbReference type="Proteomes" id="UP000279259"/>
    </source>
</evidence>
<dbReference type="InterPro" id="IPR020846">
    <property type="entry name" value="MFS_dom"/>
</dbReference>
<name>A0A427YNV5_9TREE</name>
<feature type="transmembrane region" description="Helical" evidence="8">
    <location>
        <begin position="424"/>
        <end position="446"/>
    </location>
</feature>
<evidence type="ECO:0000256" key="5">
    <source>
        <dbReference type="ARBA" id="ARBA00023136"/>
    </source>
</evidence>
<dbReference type="Pfam" id="PF07690">
    <property type="entry name" value="MFS_1"/>
    <property type="match status" value="1"/>
</dbReference>
<dbReference type="InterPro" id="IPR036259">
    <property type="entry name" value="MFS_trans_sf"/>
</dbReference>
<keyword evidence="3 8" id="KW-0812">Transmembrane</keyword>
<evidence type="ECO:0000259" key="9">
    <source>
        <dbReference type="PROSITE" id="PS50850"/>
    </source>
</evidence>
<dbReference type="EMBL" id="RSCD01000005">
    <property type="protein sequence ID" value="RSH92812.1"/>
    <property type="molecule type" value="Genomic_DNA"/>
</dbReference>
<feature type="transmembrane region" description="Helical" evidence="8">
    <location>
        <begin position="163"/>
        <end position="183"/>
    </location>
</feature>
<feature type="transmembrane region" description="Helical" evidence="8">
    <location>
        <begin position="101"/>
        <end position="120"/>
    </location>
</feature>
<protein>
    <recommendedName>
        <fullName evidence="9">Major facilitator superfamily (MFS) profile domain-containing protein</fullName>
    </recommendedName>
</protein>
<feature type="transmembrane region" description="Helical" evidence="8">
    <location>
        <begin position="360"/>
        <end position="384"/>
    </location>
</feature>
<dbReference type="OrthoDB" id="3639251at2759"/>
<dbReference type="Gene3D" id="1.20.1250.20">
    <property type="entry name" value="MFS general substrate transporter like domains"/>
    <property type="match status" value="1"/>
</dbReference>
<dbReference type="GO" id="GO:0098717">
    <property type="term" value="P:pantothenate import across plasma membrane"/>
    <property type="evidence" value="ECO:0007669"/>
    <property type="project" value="TreeGrafter"/>
</dbReference>
<evidence type="ECO:0000256" key="7">
    <source>
        <dbReference type="SAM" id="MobiDB-lite"/>
    </source>
</evidence>
<dbReference type="GO" id="GO:0005886">
    <property type="term" value="C:plasma membrane"/>
    <property type="evidence" value="ECO:0007669"/>
    <property type="project" value="TreeGrafter"/>
</dbReference>
<evidence type="ECO:0000256" key="6">
    <source>
        <dbReference type="ARBA" id="ARBA00037968"/>
    </source>
</evidence>
<accession>A0A427YNV5</accession>
<feature type="transmembrane region" description="Helical" evidence="8">
    <location>
        <begin position="331"/>
        <end position="354"/>
    </location>
</feature>
<feature type="transmembrane region" description="Helical" evidence="8">
    <location>
        <begin position="396"/>
        <end position="418"/>
    </location>
</feature>
<evidence type="ECO:0000256" key="3">
    <source>
        <dbReference type="ARBA" id="ARBA00022692"/>
    </source>
</evidence>
<feature type="transmembrane region" description="Helical" evidence="8">
    <location>
        <begin position="304"/>
        <end position="324"/>
    </location>
</feature>
<comment type="subcellular location">
    <subcellularLocation>
        <location evidence="1">Membrane</location>
        <topology evidence="1">Multi-pass membrane protein</topology>
    </subcellularLocation>
</comment>
<feature type="transmembrane region" description="Helical" evidence="8">
    <location>
        <begin position="266"/>
        <end position="292"/>
    </location>
</feature>
<evidence type="ECO:0000256" key="1">
    <source>
        <dbReference type="ARBA" id="ARBA00004141"/>
    </source>
</evidence>
<feature type="transmembrane region" description="Helical" evidence="8">
    <location>
        <begin position="195"/>
        <end position="217"/>
    </location>
</feature>
<evidence type="ECO:0000256" key="8">
    <source>
        <dbReference type="SAM" id="Phobius"/>
    </source>
</evidence>
<organism evidence="10 11">
    <name type="scientific">Saitozyma podzolica</name>
    <dbReference type="NCBI Taxonomy" id="1890683"/>
    <lineage>
        <taxon>Eukaryota</taxon>
        <taxon>Fungi</taxon>
        <taxon>Dikarya</taxon>
        <taxon>Basidiomycota</taxon>
        <taxon>Agaricomycotina</taxon>
        <taxon>Tremellomycetes</taxon>
        <taxon>Tremellales</taxon>
        <taxon>Trimorphomycetaceae</taxon>
        <taxon>Saitozyma</taxon>
    </lineage>
</organism>
<keyword evidence="11" id="KW-1185">Reference proteome</keyword>
<gene>
    <name evidence="10" type="ORF">EHS25_008258</name>
</gene>
<keyword evidence="4 8" id="KW-1133">Transmembrane helix</keyword>
<sequence length="505" mass="55381">MSKPTFSRRLAVAVWGEKAESKVERKLVAKIDAVILTYCCVSFFFNYLDRAALANAYVSGMQKDLKFVGNQYNVVVTCLTVGYIIGGPIHAVAIQKIAPRWWFSTMCLLWAGLTMCCAAAQKYQDLCVIRFFQGMVEASTYSGTQYVIGSWYKPEEMGKRTGLFAASGMAGTMFSGIMMTAIYKTVDGHAGLAGWRWLFIILGLITIPIALFGFALFPDLPETTTARWLTTEEKELAVSRLPPKRNGAGHSIGWDLIRRVLLSPAFYVFTMLWVVGGALEAFSTQSCMLLMMNALGFSVPQKNTYTLGITAVGIFCTLLTSVLIDFSGKHVPWGLVACGLQLIPCIILLCWNQVSVGAKLAAYYIAGSAYMIQPVIFTFANKTLGKTGDDAMRAMTLYAMNSMSSVLFAFWGLILYPATDAPRFFKGTIAMLVVSVVLALWIIITWRLEISINKKYLAAIEQSESRGKEEGLHGDGDGDDEKGYAGTGEKGVPHSVKEQPVATVL</sequence>
<evidence type="ECO:0000256" key="4">
    <source>
        <dbReference type="ARBA" id="ARBA00022989"/>
    </source>
</evidence>
<feature type="compositionally biased region" description="Basic and acidic residues" evidence="7">
    <location>
        <begin position="465"/>
        <end position="476"/>
    </location>
</feature>
<evidence type="ECO:0000256" key="2">
    <source>
        <dbReference type="ARBA" id="ARBA00022448"/>
    </source>
</evidence>
<dbReference type="FunFam" id="1.20.1250.20:FF:000065">
    <property type="entry name" value="Putative MFS pantothenate transporter"/>
    <property type="match status" value="1"/>
</dbReference>
<feature type="domain" description="Major facilitator superfamily (MFS) profile" evidence="9">
    <location>
        <begin position="35"/>
        <end position="453"/>
    </location>
</feature>